<dbReference type="Pfam" id="PF16040">
    <property type="entry name" value="APD1-4_N"/>
    <property type="match status" value="1"/>
</dbReference>
<reference evidence="5" key="1">
    <citation type="submission" date="2022-01" db="EMBL/GenBank/DDBJ databases">
        <authorList>
            <person name="Braso-Vives M."/>
        </authorList>
    </citation>
    <scope>NUCLEOTIDE SEQUENCE</scope>
</reference>
<evidence type="ECO:0000259" key="4">
    <source>
        <dbReference type="Pfam" id="PF16041"/>
    </source>
</evidence>
<dbReference type="InterPro" id="IPR032010">
    <property type="entry name" value="APD1-4_M"/>
</dbReference>
<feature type="domain" description="E3 ubiquitin-protein ligase APD1-4 N-terminal" evidence="3">
    <location>
        <begin position="101"/>
        <end position="172"/>
    </location>
</feature>
<evidence type="ECO:0000256" key="1">
    <source>
        <dbReference type="SAM" id="MobiDB-lite"/>
    </source>
</evidence>
<feature type="region of interest" description="Disordered" evidence="1">
    <location>
        <begin position="376"/>
        <end position="420"/>
    </location>
</feature>
<accession>A0A8K0ABD9</accession>
<feature type="transmembrane region" description="Helical" evidence="2">
    <location>
        <begin position="299"/>
        <end position="321"/>
    </location>
</feature>
<sequence length="420" mass="46579">MSQSSGSSRGHAEITVSDLYGPWCPTCCVKCAERGQVLPWKTKYVIASIVVAFNVLLVALLFRYVGYADTQVVMSPGDMRLMTDNVDTSFCAAQTLTSASGNTFQAFVFPDSPPLNTQPLNFSLQYTLEIPPRDYVYWSYHLVPGSNQPNANLHTCVTALEADLYIIDGKDAFDHWKSDVNCDWCTVEHRRYSSCDPSTPYETWPSLASSAVSGDIYIAYYNPQLPPLYVSLSTRLDIETQSYDISGVPKESCSESTCSLDLSYESKDVVLVAVPSHGTYNNVISETIISRCVPRISRYIVFFMCVPMAIWVMLTALGLCLKKINDNIVRTTENADNARVFSRIANEDTSERARLVGERDLSLPPRVVLALERLQRSNGRSPSSHVTPPPSYQDVVGQPIPEMGRGESTGPPSYEECMSN</sequence>
<keyword evidence="2" id="KW-1133">Transmembrane helix</keyword>
<keyword evidence="2" id="KW-0472">Membrane</keyword>
<evidence type="ECO:0000313" key="5">
    <source>
        <dbReference type="EMBL" id="CAH1269716.1"/>
    </source>
</evidence>
<dbReference type="Pfam" id="PF16041">
    <property type="entry name" value="APD1-4_M"/>
    <property type="match status" value="1"/>
</dbReference>
<dbReference type="EMBL" id="OV696692">
    <property type="protein sequence ID" value="CAH1269716.1"/>
    <property type="molecule type" value="Genomic_DNA"/>
</dbReference>
<protein>
    <submittedName>
        <fullName evidence="5">Hypp4235 protein</fullName>
    </submittedName>
</protein>
<dbReference type="Proteomes" id="UP000838412">
    <property type="component" value="Chromosome 7"/>
</dbReference>
<keyword evidence="6" id="KW-1185">Reference proteome</keyword>
<gene>
    <name evidence="5" type="primary">Hypp4235</name>
    <name evidence="5" type="ORF">BLAG_LOCUS22278</name>
</gene>
<dbReference type="PANTHER" id="PTHR39077">
    <property type="entry name" value="DUF4793 DOMAIN-CONTAINING PROTEIN"/>
    <property type="match status" value="1"/>
</dbReference>
<keyword evidence="2" id="KW-0812">Transmembrane</keyword>
<dbReference type="PANTHER" id="PTHR39077:SF1">
    <property type="entry name" value="E3 UBIQUITIN-PROTEIN LIGASE APD1-4 MIDDLE DOMAIN-CONTAINING PROTEIN"/>
    <property type="match status" value="1"/>
</dbReference>
<dbReference type="OrthoDB" id="6435218at2759"/>
<evidence type="ECO:0000313" key="6">
    <source>
        <dbReference type="Proteomes" id="UP000838412"/>
    </source>
</evidence>
<name>A0A8K0ABD9_BRALA</name>
<feature type="compositionally biased region" description="Polar residues" evidence="1">
    <location>
        <begin position="376"/>
        <end position="386"/>
    </location>
</feature>
<evidence type="ECO:0000256" key="2">
    <source>
        <dbReference type="SAM" id="Phobius"/>
    </source>
</evidence>
<feature type="domain" description="E3 ubiquitin-protein ligase APD1-4 middle" evidence="4">
    <location>
        <begin position="214"/>
        <end position="312"/>
    </location>
</feature>
<evidence type="ECO:0000259" key="3">
    <source>
        <dbReference type="Pfam" id="PF16040"/>
    </source>
</evidence>
<organism evidence="5 6">
    <name type="scientific">Branchiostoma lanceolatum</name>
    <name type="common">Common lancelet</name>
    <name type="synonym">Amphioxus lanceolatum</name>
    <dbReference type="NCBI Taxonomy" id="7740"/>
    <lineage>
        <taxon>Eukaryota</taxon>
        <taxon>Metazoa</taxon>
        <taxon>Chordata</taxon>
        <taxon>Cephalochordata</taxon>
        <taxon>Leptocardii</taxon>
        <taxon>Amphioxiformes</taxon>
        <taxon>Branchiostomatidae</taxon>
        <taxon>Branchiostoma</taxon>
    </lineage>
</organism>
<feature type="transmembrane region" description="Helical" evidence="2">
    <location>
        <begin position="44"/>
        <end position="65"/>
    </location>
</feature>
<dbReference type="InterPro" id="IPR032008">
    <property type="entry name" value="APD1-4_N"/>
</dbReference>
<dbReference type="AlphaFoldDB" id="A0A8K0ABD9"/>
<proteinExistence type="predicted"/>